<keyword evidence="2" id="KW-1185">Reference proteome</keyword>
<organism evidence="1 2">
    <name type="scientific">Mycena albidolilacea</name>
    <dbReference type="NCBI Taxonomy" id="1033008"/>
    <lineage>
        <taxon>Eukaryota</taxon>
        <taxon>Fungi</taxon>
        <taxon>Dikarya</taxon>
        <taxon>Basidiomycota</taxon>
        <taxon>Agaricomycotina</taxon>
        <taxon>Agaricomycetes</taxon>
        <taxon>Agaricomycetidae</taxon>
        <taxon>Agaricales</taxon>
        <taxon>Marasmiineae</taxon>
        <taxon>Mycenaceae</taxon>
        <taxon>Mycena</taxon>
    </lineage>
</organism>
<evidence type="ECO:0000313" key="2">
    <source>
        <dbReference type="Proteomes" id="UP001218218"/>
    </source>
</evidence>
<sequence>MAEVALINIDKCEVIDPSETGHGFKMKEAVGNWMTMDILWLFTIPVDGQPAPPPATPAKPVWGRPVARVPVGHWAGDRVIIVDQDAGSASMNLPADLLARFPEADPEGDAIEFALENLKHVGLADYKPAEKLDANDALFPTDRVWVVRNLTKRWYARGDVLVKAEKLSGPAITAGVGLSDLVWAEIGGAMSCGSSHGERFDIQTLASIQNPEDGQEWVDKSKQAKSTLVSFDMNDDVSALRGEDEDY</sequence>
<name>A0AAD7AEY4_9AGAR</name>
<dbReference type="EMBL" id="JARIHO010000009">
    <property type="protein sequence ID" value="KAJ7355822.1"/>
    <property type="molecule type" value="Genomic_DNA"/>
</dbReference>
<accession>A0AAD7AEY4</accession>
<evidence type="ECO:0000313" key="1">
    <source>
        <dbReference type="EMBL" id="KAJ7355822.1"/>
    </source>
</evidence>
<proteinExistence type="predicted"/>
<dbReference type="AlphaFoldDB" id="A0AAD7AEY4"/>
<gene>
    <name evidence="1" type="ORF">DFH08DRAFT_1053325</name>
</gene>
<reference evidence="1" key="1">
    <citation type="submission" date="2023-03" db="EMBL/GenBank/DDBJ databases">
        <title>Massive genome expansion in bonnet fungi (Mycena s.s.) driven by repeated elements and novel gene families across ecological guilds.</title>
        <authorList>
            <consortium name="Lawrence Berkeley National Laboratory"/>
            <person name="Harder C.B."/>
            <person name="Miyauchi S."/>
            <person name="Viragh M."/>
            <person name="Kuo A."/>
            <person name="Thoen E."/>
            <person name="Andreopoulos B."/>
            <person name="Lu D."/>
            <person name="Skrede I."/>
            <person name="Drula E."/>
            <person name="Henrissat B."/>
            <person name="Morin E."/>
            <person name="Kohler A."/>
            <person name="Barry K."/>
            <person name="LaButti K."/>
            <person name="Morin E."/>
            <person name="Salamov A."/>
            <person name="Lipzen A."/>
            <person name="Mereny Z."/>
            <person name="Hegedus B."/>
            <person name="Baldrian P."/>
            <person name="Stursova M."/>
            <person name="Weitz H."/>
            <person name="Taylor A."/>
            <person name="Grigoriev I.V."/>
            <person name="Nagy L.G."/>
            <person name="Martin F."/>
            <person name="Kauserud H."/>
        </authorList>
    </citation>
    <scope>NUCLEOTIDE SEQUENCE</scope>
    <source>
        <strain evidence="1">CBHHK002</strain>
    </source>
</reference>
<comment type="caution">
    <text evidence="1">The sequence shown here is derived from an EMBL/GenBank/DDBJ whole genome shotgun (WGS) entry which is preliminary data.</text>
</comment>
<protein>
    <submittedName>
        <fullName evidence="1">Uncharacterized protein</fullName>
    </submittedName>
</protein>
<dbReference type="Proteomes" id="UP001218218">
    <property type="component" value="Unassembled WGS sequence"/>
</dbReference>